<comment type="catalytic activity">
    <reaction evidence="14">
        <text>2 superoxide + 2 H(+) = H2O2 + O2</text>
        <dbReference type="Rhea" id="RHEA:20696"/>
        <dbReference type="ChEBI" id="CHEBI:15378"/>
        <dbReference type="ChEBI" id="CHEBI:15379"/>
        <dbReference type="ChEBI" id="CHEBI:16240"/>
        <dbReference type="ChEBI" id="CHEBI:18421"/>
        <dbReference type="EC" id="1.15.1.1"/>
    </reaction>
</comment>
<keyword evidence="7" id="KW-0963">Cytoplasm</keyword>
<evidence type="ECO:0000256" key="11">
    <source>
        <dbReference type="ARBA" id="ARBA00023002"/>
    </source>
</evidence>
<dbReference type="OrthoDB" id="2015551at2759"/>
<evidence type="ECO:0000256" key="13">
    <source>
        <dbReference type="ARBA" id="ARBA00023157"/>
    </source>
</evidence>
<dbReference type="InterPro" id="IPR001424">
    <property type="entry name" value="SOD_Cu_Zn_dom"/>
</dbReference>
<dbReference type="SUPFAM" id="SSF49329">
    <property type="entry name" value="Cu,Zn superoxide dismutase-like"/>
    <property type="match status" value="1"/>
</dbReference>
<keyword evidence="9 14" id="KW-0862">Zinc</keyword>
<evidence type="ECO:0000256" key="14">
    <source>
        <dbReference type="RuleBase" id="RU000393"/>
    </source>
</evidence>
<protein>
    <recommendedName>
        <fullName evidence="6 14">Superoxide dismutase [Cu-Zn]</fullName>
        <ecNumber evidence="5 14">1.15.1.1</ecNumber>
    </recommendedName>
</protein>
<dbReference type="Pfam" id="PF00080">
    <property type="entry name" value="Sod_Cu"/>
    <property type="match status" value="1"/>
</dbReference>
<comment type="cofactor">
    <cofactor evidence="14">
        <name>Cu cation</name>
        <dbReference type="ChEBI" id="CHEBI:23378"/>
    </cofactor>
    <text evidence="14">Binds 1 copper ion per subunit.</text>
</comment>
<evidence type="ECO:0000259" key="15">
    <source>
        <dbReference type="Pfam" id="PF00080"/>
    </source>
</evidence>
<evidence type="ECO:0000256" key="3">
    <source>
        <dbReference type="ARBA" id="ARBA00010457"/>
    </source>
</evidence>
<organism evidence="16 17">
    <name type="scientific">Ophiocordyceps camponoti-rufipedis</name>
    <dbReference type="NCBI Taxonomy" id="2004952"/>
    <lineage>
        <taxon>Eukaryota</taxon>
        <taxon>Fungi</taxon>
        <taxon>Dikarya</taxon>
        <taxon>Ascomycota</taxon>
        <taxon>Pezizomycotina</taxon>
        <taxon>Sordariomycetes</taxon>
        <taxon>Hypocreomycetidae</taxon>
        <taxon>Hypocreales</taxon>
        <taxon>Ophiocordycipitaceae</taxon>
        <taxon>Ophiocordyceps</taxon>
    </lineage>
</organism>
<dbReference type="PROSITE" id="PS00087">
    <property type="entry name" value="SOD_CU_ZN_1"/>
    <property type="match status" value="1"/>
</dbReference>
<dbReference type="GO" id="GO:0004784">
    <property type="term" value="F:superoxide dismutase activity"/>
    <property type="evidence" value="ECO:0007669"/>
    <property type="project" value="UniProtKB-EC"/>
</dbReference>
<dbReference type="EMBL" id="NJES01000055">
    <property type="protein sequence ID" value="PHH79157.1"/>
    <property type="molecule type" value="Genomic_DNA"/>
</dbReference>
<comment type="similarity">
    <text evidence="3 14">Belongs to the Cu-Zn superoxide dismutase family.</text>
</comment>
<feature type="domain" description="Superoxide dismutase copper/zinc binding" evidence="15">
    <location>
        <begin position="14"/>
        <end position="150"/>
    </location>
</feature>
<evidence type="ECO:0000256" key="10">
    <source>
        <dbReference type="ARBA" id="ARBA00022862"/>
    </source>
</evidence>
<dbReference type="PANTHER" id="PTHR10003">
    <property type="entry name" value="SUPEROXIDE DISMUTASE CU-ZN -RELATED"/>
    <property type="match status" value="1"/>
</dbReference>
<evidence type="ECO:0000313" key="16">
    <source>
        <dbReference type="EMBL" id="PHH79157.1"/>
    </source>
</evidence>
<evidence type="ECO:0000256" key="7">
    <source>
        <dbReference type="ARBA" id="ARBA00022490"/>
    </source>
</evidence>
<evidence type="ECO:0000256" key="2">
    <source>
        <dbReference type="ARBA" id="ARBA00004496"/>
    </source>
</evidence>
<dbReference type="STRING" id="2004952.A0A2C5ZDQ9"/>
<keyword evidence="10" id="KW-0049">Antioxidant</keyword>
<evidence type="ECO:0000256" key="8">
    <source>
        <dbReference type="ARBA" id="ARBA00022723"/>
    </source>
</evidence>
<keyword evidence="13" id="KW-1015">Disulfide bond</keyword>
<keyword evidence="17" id="KW-1185">Reference proteome</keyword>
<sequence>MVKAVCVLRGDAKVAGTVIFEQNSENEPTKITYNITGNDANAKRGFHIHTFGDNTNGCTSAGPHFNPFNKQHGAPDDETRHVGDMGNVQTDGNGVASGTMTDKHIKLIGPHSVIGRTVVVHDGTDDLGKGGHEQSLQTGNAGGRPACGVIGISN</sequence>
<proteinExistence type="inferred from homology"/>
<keyword evidence="11 14" id="KW-0560">Oxidoreductase</keyword>
<name>A0A2C5ZDQ9_9HYPO</name>
<dbReference type="PRINTS" id="PR00068">
    <property type="entry name" value="CUZNDISMTASE"/>
</dbReference>
<keyword evidence="12 14" id="KW-0186">Copper</keyword>
<evidence type="ECO:0000256" key="6">
    <source>
        <dbReference type="ARBA" id="ARBA00020928"/>
    </source>
</evidence>
<comment type="subunit">
    <text evidence="4">Homodimer.</text>
</comment>
<dbReference type="InterPro" id="IPR036423">
    <property type="entry name" value="SOD-like_Cu/Zn_dom_sf"/>
</dbReference>
<reference evidence="16 17" key="1">
    <citation type="submission" date="2017-06" db="EMBL/GenBank/DDBJ databases">
        <title>Ant-infecting Ophiocordyceps genomes reveal a high diversity of potential behavioral manipulation genes and a possible major role for enterotoxins.</title>
        <authorList>
            <person name="De Bekker C."/>
            <person name="Evans H.C."/>
            <person name="Brachmann A."/>
            <person name="Hughes D.P."/>
        </authorList>
    </citation>
    <scope>NUCLEOTIDE SEQUENCE [LARGE SCALE GENOMIC DNA]</scope>
    <source>
        <strain evidence="16 17">Map16</strain>
    </source>
</reference>
<evidence type="ECO:0000313" key="17">
    <source>
        <dbReference type="Proteomes" id="UP000226431"/>
    </source>
</evidence>
<dbReference type="GO" id="GO:0005737">
    <property type="term" value="C:cytoplasm"/>
    <property type="evidence" value="ECO:0007669"/>
    <property type="project" value="UniProtKB-SubCell"/>
</dbReference>
<dbReference type="InterPro" id="IPR018152">
    <property type="entry name" value="SOD_Cu/Zn_BS"/>
</dbReference>
<keyword evidence="8 14" id="KW-0479">Metal-binding</keyword>
<evidence type="ECO:0000256" key="9">
    <source>
        <dbReference type="ARBA" id="ARBA00022833"/>
    </source>
</evidence>
<evidence type="ECO:0000256" key="12">
    <source>
        <dbReference type="ARBA" id="ARBA00023008"/>
    </source>
</evidence>
<accession>A0A2C5ZDQ9</accession>
<dbReference type="FunFam" id="2.60.40.200:FF:000001">
    <property type="entry name" value="Superoxide dismutase [Cu-Zn]"/>
    <property type="match status" value="1"/>
</dbReference>
<evidence type="ECO:0000256" key="4">
    <source>
        <dbReference type="ARBA" id="ARBA00011738"/>
    </source>
</evidence>
<dbReference type="AlphaFoldDB" id="A0A2C5ZDQ9"/>
<gene>
    <name evidence="16" type="ORF">CDD80_5524</name>
</gene>
<dbReference type="Proteomes" id="UP000226431">
    <property type="component" value="Unassembled WGS sequence"/>
</dbReference>
<dbReference type="InterPro" id="IPR024134">
    <property type="entry name" value="SOD_Cu/Zn_/chaperone"/>
</dbReference>
<comment type="cofactor">
    <cofactor evidence="14">
        <name>Zn(2+)</name>
        <dbReference type="ChEBI" id="CHEBI:29105"/>
    </cofactor>
    <text evidence="14">Binds 1 zinc ion per subunit.</text>
</comment>
<evidence type="ECO:0000256" key="5">
    <source>
        <dbReference type="ARBA" id="ARBA00012682"/>
    </source>
</evidence>
<comment type="caution">
    <text evidence="16">The sequence shown here is derived from an EMBL/GenBank/DDBJ whole genome shotgun (WGS) entry which is preliminary data.</text>
</comment>
<evidence type="ECO:0000256" key="1">
    <source>
        <dbReference type="ARBA" id="ARBA00003917"/>
    </source>
</evidence>
<comment type="subcellular location">
    <subcellularLocation>
        <location evidence="2">Cytoplasm</location>
    </subcellularLocation>
</comment>
<comment type="function">
    <text evidence="1 14">Destroys radicals which are normally produced within the cells and which are toxic to biological systems.</text>
</comment>
<dbReference type="PROSITE" id="PS00332">
    <property type="entry name" value="SOD_CU_ZN_2"/>
    <property type="match status" value="1"/>
</dbReference>
<dbReference type="Gene3D" id="2.60.40.200">
    <property type="entry name" value="Superoxide dismutase, copper/zinc binding domain"/>
    <property type="match status" value="1"/>
</dbReference>
<dbReference type="CDD" id="cd00305">
    <property type="entry name" value="Cu-Zn_Superoxide_Dismutase"/>
    <property type="match status" value="1"/>
</dbReference>
<dbReference type="EC" id="1.15.1.1" evidence="5 14"/>
<dbReference type="GO" id="GO:0005507">
    <property type="term" value="F:copper ion binding"/>
    <property type="evidence" value="ECO:0007669"/>
    <property type="project" value="InterPro"/>
</dbReference>